<dbReference type="PROSITE" id="PS50921">
    <property type="entry name" value="ANTAR"/>
    <property type="match status" value="1"/>
</dbReference>
<reference evidence="4 5" key="1">
    <citation type="submission" date="2018-03" db="EMBL/GenBank/DDBJ databases">
        <title>Streptomyces dioscori sp. nov., a novel endophytic actinobacterium isolated from bulbil of Dioscorea bulbifera L.</title>
        <authorList>
            <person name="Zhikuan W."/>
        </authorList>
    </citation>
    <scope>NUCLEOTIDE SEQUENCE [LARGE SCALE GENOMIC DNA]</scope>
    <source>
        <strain evidence="4 5">A217</strain>
    </source>
</reference>
<feature type="domain" description="ANTAR" evidence="3">
    <location>
        <begin position="176"/>
        <end position="237"/>
    </location>
</feature>
<dbReference type="Gene3D" id="1.10.10.10">
    <property type="entry name" value="Winged helix-like DNA-binding domain superfamily/Winged helix DNA-binding domain"/>
    <property type="match status" value="1"/>
</dbReference>
<keyword evidence="1" id="KW-0805">Transcription regulation</keyword>
<dbReference type="OrthoDB" id="3683444at2"/>
<dbReference type="EMBL" id="PYBJ01000030">
    <property type="protein sequence ID" value="PSM38415.1"/>
    <property type="molecule type" value="Genomic_DNA"/>
</dbReference>
<evidence type="ECO:0000259" key="3">
    <source>
        <dbReference type="PROSITE" id="PS50921"/>
    </source>
</evidence>
<dbReference type="InterPro" id="IPR003018">
    <property type="entry name" value="GAF"/>
</dbReference>
<organism evidence="4 5">
    <name type="scientific">Streptomyces dioscori</name>
    <dbReference type="NCBI Taxonomy" id="2109333"/>
    <lineage>
        <taxon>Bacteria</taxon>
        <taxon>Bacillati</taxon>
        <taxon>Actinomycetota</taxon>
        <taxon>Actinomycetes</taxon>
        <taxon>Kitasatosporales</taxon>
        <taxon>Streptomycetaceae</taxon>
        <taxon>Streptomyces</taxon>
        <taxon>Streptomyces aurantiacus group</taxon>
    </lineage>
</organism>
<dbReference type="InterPro" id="IPR036388">
    <property type="entry name" value="WH-like_DNA-bd_sf"/>
</dbReference>
<sequence length="250" mass="27494">MPEQPREERLAAAFVELATTLAGDFDDIHFLRTLSERCVDLLDIAAAGVALAAPRNSRAEGRAEVTGSDARIRSLERNGVDWGEGPCQDCLRTGNPVEGIALDHPDANAAWPRFTLRARRLGFHSVAATPLRVRDEVVGALSLFLDRPGTPDPGQLRLGRALADFAAIPILQQRELRRQMRLTEQLETALESRILVEQAKGALAQQRRITVDEAFALLRDHARSRRRRISAVARDVLDGTGELSLSEPAD</sequence>
<gene>
    <name evidence="4" type="ORF">C6Y14_37505</name>
</gene>
<proteinExistence type="predicted"/>
<dbReference type="Gene3D" id="3.30.450.40">
    <property type="match status" value="1"/>
</dbReference>
<dbReference type="SUPFAM" id="SSF55781">
    <property type="entry name" value="GAF domain-like"/>
    <property type="match status" value="1"/>
</dbReference>
<dbReference type="InterPro" id="IPR005561">
    <property type="entry name" value="ANTAR"/>
</dbReference>
<evidence type="ECO:0000313" key="4">
    <source>
        <dbReference type="EMBL" id="PSM38415.1"/>
    </source>
</evidence>
<dbReference type="InterPro" id="IPR029016">
    <property type="entry name" value="GAF-like_dom_sf"/>
</dbReference>
<dbReference type="AlphaFoldDB" id="A0A2P8PWP3"/>
<dbReference type="GO" id="GO:0003723">
    <property type="term" value="F:RNA binding"/>
    <property type="evidence" value="ECO:0007669"/>
    <property type="project" value="InterPro"/>
</dbReference>
<dbReference type="Pfam" id="PF13185">
    <property type="entry name" value="GAF_2"/>
    <property type="match status" value="1"/>
</dbReference>
<dbReference type="RefSeq" id="WP_107021372.1">
    <property type="nucleotide sequence ID" value="NZ_KZ679056.1"/>
</dbReference>
<keyword evidence="2" id="KW-0804">Transcription</keyword>
<dbReference type="PIRSF" id="PIRSF036625">
    <property type="entry name" value="GAF_ANTAR"/>
    <property type="match status" value="1"/>
</dbReference>
<dbReference type="SMART" id="SM01012">
    <property type="entry name" value="ANTAR"/>
    <property type="match status" value="1"/>
</dbReference>
<evidence type="ECO:0000256" key="2">
    <source>
        <dbReference type="ARBA" id="ARBA00023163"/>
    </source>
</evidence>
<protein>
    <submittedName>
        <fullName evidence="4">Transcriptional regulator</fullName>
    </submittedName>
</protein>
<name>A0A2P8PWP3_9ACTN</name>
<dbReference type="Proteomes" id="UP000240429">
    <property type="component" value="Unassembled WGS sequence"/>
</dbReference>
<evidence type="ECO:0000256" key="1">
    <source>
        <dbReference type="ARBA" id="ARBA00023015"/>
    </source>
</evidence>
<evidence type="ECO:0000313" key="5">
    <source>
        <dbReference type="Proteomes" id="UP000240429"/>
    </source>
</evidence>
<accession>A0A2P8PWP3</accession>
<dbReference type="InterPro" id="IPR012074">
    <property type="entry name" value="GAF_ANTAR"/>
</dbReference>
<keyword evidence="5" id="KW-1185">Reference proteome</keyword>
<dbReference type="Pfam" id="PF03861">
    <property type="entry name" value="ANTAR"/>
    <property type="match status" value="1"/>
</dbReference>
<comment type="caution">
    <text evidence="4">The sequence shown here is derived from an EMBL/GenBank/DDBJ whole genome shotgun (WGS) entry which is preliminary data.</text>
</comment>